<protein>
    <submittedName>
        <fullName evidence="1">Uncharacterized protein</fullName>
    </submittedName>
</protein>
<dbReference type="EMBL" id="JAEKNN010000005">
    <property type="protein sequence ID" value="MBJ7607951.1"/>
    <property type="molecule type" value="Genomic_DNA"/>
</dbReference>
<organism evidence="1 2">
    <name type="scientific">Candidatus Amunia macphersoniae</name>
    <dbReference type="NCBI Taxonomy" id="3127014"/>
    <lineage>
        <taxon>Bacteria</taxon>
        <taxon>Bacillati</taxon>
        <taxon>Candidatus Dormiibacterota</taxon>
        <taxon>Candidatus Dormibacteria</taxon>
        <taxon>Candidatus Aeolococcales</taxon>
        <taxon>Candidatus Aeolococcaceae</taxon>
        <taxon>Candidatus Amunia</taxon>
    </lineage>
</organism>
<evidence type="ECO:0000313" key="2">
    <source>
        <dbReference type="Proteomes" id="UP000614410"/>
    </source>
</evidence>
<gene>
    <name evidence="1" type="ORF">JF887_00765</name>
</gene>
<reference evidence="1 2" key="1">
    <citation type="submission" date="2020-10" db="EMBL/GenBank/DDBJ databases">
        <title>Ca. Dormibacterota MAGs.</title>
        <authorList>
            <person name="Montgomery K."/>
        </authorList>
    </citation>
    <scope>NUCLEOTIDE SEQUENCE [LARGE SCALE GENOMIC DNA]</scope>
    <source>
        <strain evidence="1">Mitchell_Peninsula_5</strain>
    </source>
</reference>
<dbReference type="AlphaFoldDB" id="A0A934KFY2"/>
<evidence type="ECO:0000313" key="1">
    <source>
        <dbReference type="EMBL" id="MBJ7607951.1"/>
    </source>
</evidence>
<proteinExistence type="predicted"/>
<accession>A0A934KFY2</accession>
<comment type="caution">
    <text evidence="1">The sequence shown here is derived from an EMBL/GenBank/DDBJ whole genome shotgun (WGS) entry which is preliminary data.</text>
</comment>
<dbReference type="Proteomes" id="UP000614410">
    <property type="component" value="Unassembled WGS sequence"/>
</dbReference>
<sequence>MDWVLISSLATAAGTLVLGAATFASVRSANRAARAAEGSLLAGLRPLLVPSRFQDPPVKISFADQHWVKIDGGHAVAEVTDEAIYLAISLRNVGSGIGVLHGWIFHTELRTGEAATPRPEDFRRLTRDIYVPAGDNGFWMGAFREPSAEEFVEAHRTITARQGFTIDLLYGDFEGGQRSISRFSLLPAREQEWLASVGRHWNIDRPSPR</sequence>
<name>A0A934KFY2_9BACT</name>